<evidence type="ECO:0000313" key="7">
    <source>
        <dbReference type="Proteomes" id="UP000236447"/>
    </source>
</evidence>
<feature type="region of interest" description="Disordered" evidence="4">
    <location>
        <begin position="164"/>
        <end position="186"/>
    </location>
</feature>
<dbReference type="Proteomes" id="UP000236447">
    <property type="component" value="Plasmid pP88_f"/>
</dbReference>
<feature type="domain" description="HTH luxR-type" evidence="5">
    <location>
        <begin position="191"/>
        <end position="257"/>
    </location>
</feature>
<keyword evidence="2" id="KW-0238">DNA-binding</keyword>
<evidence type="ECO:0000256" key="4">
    <source>
        <dbReference type="SAM" id="MobiDB-lite"/>
    </source>
</evidence>
<evidence type="ECO:0000256" key="1">
    <source>
        <dbReference type="ARBA" id="ARBA00023015"/>
    </source>
</evidence>
<dbReference type="InterPro" id="IPR036388">
    <property type="entry name" value="WH-like_DNA-bd_sf"/>
</dbReference>
<dbReference type="InterPro" id="IPR036693">
    <property type="entry name" value="TF_LuxR_autoind-bd_dom_sf"/>
</dbReference>
<protein>
    <submittedName>
        <fullName evidence="6">Putative HTH-type transcriptional regulator</fullName>
    </submittedName>
</protein>
<gene>
    <name evidence="6" type="ORF">PhaeoP88_04543</name>
</gene>
<dbReference type="PROSITE" id="PS50043">
    <property type="entry name" value="HTH_LUXR_2"/>
    <property type="match status" value="1"/>
</dbReference>
<dbReference type="PRINTS" id="PR00038">
    <property type="entry name" value="HTHLUXR"/>
</dbReference>
<dbReference type="AlphaFoldDB" id="A0A2I7KGY7"/>
<sequence length="265" mass="29525">MDWTDIDSLERCNSTDALWAQALQIFATMGFDYAIYLTVEGDRSHPHIHTNLPQIYEQLPSHRDPFLDHCCNSYEPQFTGTEFLSDHPYLEAEEMAFIRGASAKTGFRAGIAIPVRLQGSDRFGGFNLGTARSRDSFIAHVTGKTDSLRFLCLIIHRRMEELRQTASGPAANPSKPDAEGAGFNRPLIAPPPAALTRLSPREREVLYLFSQGLTSKECAAVCKISPHTVSEYANSIYRKLNVRNRVEAIGVLAAAERTPDRNTQL</sequence>
<keyword evidence="1" id="KW-0805">Transcription regulation</keyword>
<dbReference type="Gene3D" id="3.30.450.80">
    <property type="entry name" value="Transcription factor LuxR-like, autoinducer-binding domain"/>
    <property type="match status" value="1"/>
</dbReference>
<dbReference type="Pfam" id="PF00196">
    <property type="entry name" value="GerE"/>
    <property type="match status" value="1"/>
</dbReference>
<name>A0A2I7KGY7_9RHOB</name>
<evidence type="ECO:0000313" key="6">
    <source>
        <dbReference type="EMBL" id="AUR01855.1"/>
    </source>
</evidence>
<proteinExistence type="predicted"/>
<dbReference type="PANTHER" id="PTHR44688">
    <property type="entry name" value="DNA-BINDING TRANSCRIPTIONAL ACTIVATOR DEVR_DOSR"/>
    <property type="match status" value="1"/>
</dbReference>
<evidence type="ECO:0000256" key="2">
    <source>
        <dbReference type="ARBA" id="ARBA00023125"/>
    </source>
</evidence>
<dbReference type="InterPro" id="IPR000792">
    <property type="entry name" value="Tscrpt_reg_LuxR_C"/>
</dbReference>
<dbReference type="SUPFAM" id="SSF75516">
    <property type="entry name" value="Pheromone-binding domain of LuxR-like quorum-sensing transcription factors"/>
    <property type="match status" value="1"/>
</dbReference>
<keyword evidence="3" id="KW-0804">Transcription</keyword>
<dbReference type="PANTHER" id="PTHR44688:SF16">
    <property type="entry name" value="DNA-BINDING TRANSCRIPTIONAL ACTIVATOR DEVR_DOSR"/>
    <property type="match status" value="1"/>
</dbReference>
<dbReference type="SUPFAM" id="SSF46894">
    <property type="entry name" value="C-terminal effector domain of the bipartite response regulators"/>
    <property type="match status" value="1"/>
</dbReference>
<dbReference type="InterPro" id="IPR005143">
    <property type="entry name" value="TF_LuxR_autoind-bd_dom"/>
</dbReference>
<dbReference type="RefSeq" id="WP_254696750.1">
    <property type="nucleotide sequence ID" value="NZ_CP010731.1"/>
</dbReference>
<dbReference type="EMBL" id="CP010731">
    <property type="protein sequence ID" value="AUR01855.1"/>
    <property type="molecule type" value="Genomic_DNA"/>
</dbReference>
<reference evidence="6 7" key="2">
    <citation type="journal article" date="2017" name="Genome Biol. Evol.">
        <title>Trajectories and Drivers of Genome Evolution in Surface-Associated Marine Phaeobacter.</title>
        <authorList>
            <person name="Freese H.M."/>
            <person name="Sikorski J."/>
            <person name="Bunk B."/>
            <person name="Scheuner C."/>
            <person name="Meier-Kolthoff J.P."/>
            <person name="Sproer C."/>
            <person name="Gram L."/>
            <person name="Overmann J."/>
        </authorList>
    </citation>
    <scope>NUCLEOTIDE SEQUENCE [LARGE SCALE GENOMIC DNA]</scope>
    <source>
        <strain evidence="6 7">P88</strain>
        <plasmid evidence="7">pp88_f</plasmid>
    </source>
</reference>
<keyword evidence="6" id="KW-0614">Plasmid</keyword>
<dbReference type="Gene3D" id="1.10.10.10">
    <property type="entry name" value="Winged helix-like DNA-binding domain superfamily/Winged helix DNA-binding domain"/>
    <property type="match status" value="1"/>
</dbReference>
<organism evidence="6 7">
    <name type="scientific">Phaeobacter inhibens</name>
    <dbReference type="NCBI Taxonomy" id="221822"/>
    <lineage>
        <taxon>Bacteria</taxon>
        <taxon>Pseudomonadati</taxon>
        <taxon>Pseudomonadota</taxon>
        <taxon>Alphaproteobacteria</taxon>
        <taxon>Rhodobacterales</taxon>
        <taxon>Roseobacteraceae</taxon>
        <taxon>Phaeobacter</taxon>
    </lineage>
</organism>
<reference evidence="6 7" key="1">
    <citation type="journal article" date="2017" name="Front. Microbiol.">
        <title>Phaeobacter piscinae sp. nov., a species of the Roseobacter group and potential aquaculture probiont.</title>
        <authorList>
            <person name="Sonnenschein E.C."/>
            <person name="Phippen C.B.W."/>
            <person name="Nielsen K.F."/>
            <person name="Mateiu R.V."/>
            <person name="Melchiorsen J."/>
            <person name="Gram L."/>
            <person name="Overmann J."/>
            <person name="Freese H.M."/>
        </authorList>
    </citation>
    <scope>NUCLEOTIDE SEQUENCE [LARGE SCALE GENOMIC DNA]</scope>
    <source>
        <strain evidence="6 7">P88</strain>
        <plasmid evidence="7">pp88_f</plasmid>
    </source>
</reference>
<dbReference type="GO" id="GO:0006355">
    <property type="term" value="P:regulation of DNA-templated transcription"/>
    <property type="evidence" value="ECO:0007669"/>
    <property type="project" value="InterPro"/>
</dbReference>
<dbReference type="InterPro" id="IPR016032">
    <property type="entry name" value="Sig_transdc_resp-reg_C-effctor"/>
</dbReference>
<evidence type="ECO:0000256" key="3">
    <source>
        <dbReference type="ARBA" id="ARBA00023163"/>
    </source>
</evidence>
<accession>A0A2I7KGY7</accession>
<dbReference type="GO" id="GO:0003677">
    <property type="term" value="F:DNA binding"/>
    <property type="evidence" value="ECO:0007669"/>
    <property type="project" value="UniProtKB-KW"/>
</dbReference>
<dbReference type="Pfam" id="PF03472">
    <property type="entry name" value="Autoind_bind"/>
    <property type="match status" value="1"/>
</dbReference>
<dbReference type="CDD" id="cd06170">
    <property type="entry name" value="LuxR_C_like"/>
    <property type="match status" value="1"/>
</dbReference>
<dbReference type="SMART" id="SM00421">
    <property type="entry name" value="HTH_LUXR"/>
    <property type="match status" value="1"/>
</dbReference>
<evidence type="ECO:0000259" key="5">
    <source>
        <dbReference type="PROSITE" id="PS50043"/>
    </source>
</evidence>
<geneLocation type="plasmid" evidence="7">
    <name>pp88_f</name>
</geneLocation>